<dbReference type="Proteomes" id="UP000657918">
    <property type="component" value="Chromosome 4"/>
</dbReference>
<keyword evidence="2" id="KW-1185">Reference proteome</keyword>
<accession>A0A835KC77</accession>
<proteinExistence type="predicted"/>
<dbReference type="AlphaFoldDB" id="A0A835KC77"/>
<reference evidence="1 2" key="1">
    <citation type="submission" date="2020-10" db="EMBL/GenBank/DDBJ databases">
        <title>Plant Genome Project.</title>
        <authorList>
            <person name="Zhang R.-G."/>
        </authorList>
    </citation>
    <scope>NUCLEOTIDE SEQUENCE [LARGE SCALE GENOMIC DNA]</scope>
    <source>
        <strain evidence="1">FAFU-HL-1</strain>
        <tissue evidence="1">Leaf</tissue>
    </source>
</reference>
<comment type="caution">
    <text evidence="1">The sequence shown here is derived from an EMBL/GenBank/DDBJ whole genome shotgun (WGS) entry which is preliminary data.</text>
</comment>
<gene>
    <name evidence="1" type="ORF">SADUNF_Sadunf04G0166200</name>
</gene>
<sequence>MGTHLQNQTPGVDPPTLGVFLGTWYLVSAKKSAFIEFIRNKHIDMLSSINTRWCTAKQGSPFPFLLLGKFRHSVAVLYVIARLQLTITRVRLPSWPQYCKCWLCRGDRKGQHMDQIMIIINTSKYVENLLHHKYLDALVGISQGITI</sequence>
<organism evidence="1 2">
    <name type="scientific">Salix dunnii</name>
    <dbReference type="NCBI Taxonomy" id="1413687"/>
    <lineage>
        <taxon>Eukaryota</taxon>
        <taxon>Viridiplantae</taxon>
        <taxon>Streptophyta</taxon>
        <taxon>Embryophyta</taxon>
        <taxon>Tracheophyta</taxon>
        <taxon>Spermatophyta</taxon>
        <taxon>Magnoliopsida</taxon>
        <taxon>eudicotyledons</taxon>
        <taxon>Gunneridae</taxon>
        <taxon>Pentapetalae</taxon>
        <taxon>rosids</taxon>
        <taxon>fabids</taxon>
        <taxon>Malpighiales</taxon>
        <taxon>Salicaceae</taxon>
        <taxon>Saliceae</taxon>
        <taxon>Salix</taxon>
    </lineage>
</organism>
<evidence type="ECO:0000313" key="1">
    <source>
        <dbReference type="EMBL" id="KAF9684895.1"/>
    </source>
</evidence>
<name>A0A835KC77_9ROSI</name>
<dbReference type="EMBL" id="JADGMS010000004">
    <property type="protein sequence ID" value="KAF9684895.1"/>
    <property type="molecule type" value="Genomic_DNA"/>
</dbReference>
<protein>
    <submittedName>
        <fullName evidence="1">Uncharacterized protein</fullName>
    </submittedName>
</protein>
<evidence type="ECO:0000313" key="2">
    <source>
        <dbReference type="Proteomes" id="UP000657918"/>
    </source>
</evidence>